<dbReference type="OrthoDB" id="434144at2759"/>
<name>A0A3A2ZH42_9EURO</name>
<dbReference type="EMBL" id="MVGC01003794">
    <property type="protein sequence ID" value="RJE16581.1"/>
    <property type="molecule type" value="Genomic_DNA"/>
</dbReference>
<organism evidence="1 2">
    <name type="scientific">Aspergillus sclerotialis</name>
    <dbReference type="NCBI Taxonomy" id="2070753"/>
    <lineage>
        <taxon>Eukaryota</taxon>
        <taxon>Fungi</taxon>
        <taxon>Dikarya</taxon>
        <taxon>Ascomycota</taxon>
        <taxon>Pezizomycotina</taxon>
        <taxon>Eurotiomycetes</taxon>
        <taxon>Eurotiomycetidae</taxon>
        <taxon>Eurotiales</taxon>
        <taxon>Aspergillaceae</taxon>
        <taxon>Aspergillus</taxon>
        <taxon>Aspergillus subgen. Polypaecilum</taxon>
    </lineage>
</organism>
<gene>
    <name evidence="1" type="ORF">PHISCL_11082</name>
</gene>
<accession>A0A3A2ZH42</accession>
<evidence type="ECO:0000313" key="2">
    <source>
        <dbReference type="Proteomes" id="UP000266188"/>
    </source>
</evidence>
<dbReference type="InterPro" id="IPR014729">
    <property type="entry name" value="Rossmann-like_a/b/a_fold"/>
</dbReference>
<proteinExistence type="predicted"/>
<evidence type="ECO:0000313" key="1">
    <source>
        <dbReference type="EMBL" id="RJE16581.1"/>
    </source>
</evidence>
<dbReference type="AlphaFoldDB" id="A0A3A2ZH42"/>
<dbReference type="STRING" id="2070753.A0A3A2ZH42"/>
<comment type="caution">
    <text evidence="1">The sequence shown here is derived from an EMBL/GenBank/DDBJ whole genome shotgun (WGS) entry which is preliminary data.</text>
</comment>
<sequence length="77" mass="8574">MALAFLCKQLKQNGLVDDLDITAFVIDHKAREESAVEAQTVARRLRALGRPACALMLDNPPEHLIDPARHQNTDPRS</sequence>
<dbReference type="Proteomes" id="UP000266188">
    <property type="component" value="Unassembled WGS sequence"/>
</dbReference>
<keyword evidence="2" id="KW-1185">Reference proteome</keyword>
<reference evidence="2" key="1">
    <citation type="submission" date="2017-02" db="EMBL/GenBank/DDBJ databases">
        <authorList>
            <person name="Tafer H."/>
            <person name="Lopandic K."/>
        </authorList>
    </citation>
    <scope>NUCLEOTIDE SEQUENCE [LARGE SCALE GENOMIC DNA]</scope>
    <source>
        <strain evidence="2">CBS 366.77</strain>
    </source>
</reference>
<protein>
    <submittedName>
        <fullName evidence="1">Uncharacterized protein</fullName>
    </submittedName>
</protein>
<dbReference type="Gene3D" id="3.40.50.620">
    <property type="entry name" value="HUPs"/>
    <property type="match status" value="1"/>
</dbReference>